<evidence type="ECO:0000256" key="10">
    <source>
        <dbReference type="RuleBase" id="RU079119"/>
    </source>
</evidence>
<dbReference type="PANTHER" id="PTHR12246">
    <property type="entry name" value="PALMITOYLTRANSFERASE ZDHHC16"/>
    <property type="match status" value="1"/>
</dbReference>
<proteinExistence type="inferred from homology"/>
<feature type="domain" description="Palmitoyltransferase DHHC" evidence="12">
    <location>
        <begin position="161"/>
        <end position="287"/>
    </location>
</feature>
<protein>
    <recommendedName>
        <fullName evidence="10">Palmitoyltransferase</fullName>
        <ecNumber evidence="10">2.3.1.225</ecNumber>
    </recommendedName>
</protein>
<feature type="region of interest" description="Disordered" evidence="11">
    <location>
        <begin position="105"/>
        <end position="130"/>
    </location>
</feature>
<keyword evidence="6" id="KW-0564">Palmitate</keyword>
<dbReference type="InterPro" id="IPR001594">
    <property type="entry name" value="Palmitoyltrfase_DHHC"/>
</dbReference>
<accession>A0A067MZA6</accession>
<feature type="compositionally biased region" description="Pro residues" evidence="11">
    <location>
        <begin position="304"/>
        <end position="329"/>
    </location>
</feature>
<keyword evidence="2 10" id="KW-0808">Transferase</keyword>
<evidence type="ECO:0000256" key="4">
    <source>
        <dbReference type="ARBA" id="ARBA00022989"/>
    </source>
</evidence>
<comment type="catalytic activity">
    <reaction evidence="9 10">
        <text>L-cysteinyl-[protein] + hexadecanoyl-CoA = S-hexadecanoyl-L-cysteinyl-[protein] + CoA</text>
        <dbReference type="Rhea" id="RHEA:36683"/>
        <dbReference type="Rhea" id="RHEA-COMP:10131"/>
        <dbReference type="Rhea" id="RHEA-COMP:11032"/>
        <dbReference type="ChEBI" id="CHEBI:29950"/>
        <dbReference type="ChEBI" id="CHEBI:57287"/>
        <dbReference type="ChEBI" id="CHEBI:57379"/>
        <dbReference type="ChEBI" id="CHEBI:74151"/>
        <dbReference type="EC" id="2.3.1.225"/>
    </reaction>
</comment>
<dbReference type="GO" id="GO:0019706">
    <property type="term" value="F:protein-cysteine S-palmitoyltransferase activity"/>
    <property type="evidence" value="ECO:0007669"/>
    <property type="project" value="UniProtKB-EC"/>
</dbReference>
<comment type="domain">
    <text evidence="10">The DHHC domain is required for palmitoyltransferase activity.</text>
</comment>
<keyword evidence="5 10" id="KW-0472">Membrane</keyword>
<evidence type="ECO:0000256" key="9">
    <source>
        <dbReference type="ARBA" id="ARBA00048048"/>
    </source>
</evidence>
<dbReference type="EMBL" id="KL198017">
    <property type="protein sequence ID" value="KDQ20944.1"/>
    <property type="molecule type" value="Genomic_DNA"/>
</dbReference>
<evidence type="ECO:0000259" key="12">
    <source>
        <dbReference type="Pfam" id="PF01529"/>
    </source>
</evidence>
<feature type="transmembrane region" description="Helical" evidence="10">
    <location>
        <begin position="42"/>
        <end position="65"/>
    </location>
</feature>
<reference evidence="14" key="1">
    <citation type="journal article" date="2014" name="Proc. Natl. Acad. Sci. U.S.A.">
        <title>Extensive sampling of basidiomycete genomes demonstrates inadequacy of the white-rot/brown-rot paradigm for wood decay fungi.</title>
        <authorList>
            <person name="Riley R."/>
            <person name="Salamov A.A."/>
            <person name="Brown D.W."/>
            <person name="Nagy L.G."/>
            <person name="Floudas D."/>
            <person name="Held B.W."/>
            <person name="Levasseur A."/>
            <person name="Lombard V."/>
            <person name="Morin E."/>
            <person name="Otillar R."/>
            <person name="Lindquist E.A."/>
            <person name="Sun H."/>
            <person name="LaButti K.M."/>
            <person name="Schmutz J."/>
            <person name="Jabbour D."/>
            <person name="Luo H."/>
            <person name="Baker S.E."/>
            <person name="Pisabarro A.G."/>
            <person name="Walton J.D."/>
            <person name="Blanchette R.A."/>
            <person name="Henrissat B."/>
            <person name="Martin F."/>
            <person name="Cullen D."/>
            <person name="Hibbett D.S."/>
            <person name="Grigoriev I.V."/>
        </authorList>
    </citation>
    <scope>NUCLEOTIDE SEQUENCE [LARGE SCALE GENOMIC DNA]</scope>
    <source>
        <strain evidence="14">FD-172 SS1</strain>
    </source>
</reference>
<keyword evidence="4 10" id="KW-1133">Transmembrane helix</keyword>
<dbReference type="PROSITE" id="PS50216">
    <property type="entry name" value="DHHC"/>
    <property type="match status" value="1"/>
</dbReference>
<feature type="transmembrane region" description="Helical" evidence="10">
    <location>
        <begin position="210"/>
        <end position="230"/>
    </location>
</feature>
<sequence>MALLSGLELEPRSENRPTGFRPPYEGEVPLSPRKRFLKRLPLLFVIFLIILPQHSLIRLLTYYYLVAQKSLAYFLLHLTICYSLTFSAVSSLIICVARDPGPVKPTESEGAEFEAGHSVDNGADEEEEGNYGGGELSLAQALMMDSPPPTSHGTLIPLKSNGERRWCRKCSAPKPERAHHCSECNRCVLKMDHHCPWLGSKCVGHRTYPAFLHFLGTVTLLGAYVTYITINPIIDYLSMPLPNGEDTTPLHALFLALMGCIFTLSIGSFLSYHVYLVWTNQTTIEHLTPYLLLRLLPPRPTLLPPESSPNSPLAPPPYSETPAPAPPSSQPLRFSEETLTSAQRRKVRHAHSTIRVYDLGWQRNWTEVLGGGAHLKRRSGRKRWMWIVELLLVGGRGTGDGHTFPHNPSAEEELVELASELAKMD</sequence>
<keyword evidence="8 10" id="KW-0012">Acyltransferase</keyword>
<organism evidence="13 14">
    <name type="scientific">Botryobasidium botryosum (strain FD-172 SS1)</name>
    <dbReference type="NCBI Taxonomy" id="930990"/>
    <lineage>
        <taxon>Eukaryota</taxon>
        <taxon>Fungi</taxon>
        <taxon>Dikarya</taxon>
        <taxon>Basidiomycota</taxon>
        <taxon>Agaricomycotina</taxon>
        <taxon>Agaricomycetes</taxon>
        <taxon>Cantharellales</taxon>
        <taxon>Botryobasidiaceae</taxon>
        <taxon>Botryobasidium</taxon>
    </lineage>
</organism>
<dbReference type="GO" id="GO:0016020">
    <property type="term" value="C:membrane"/>
    <property type="evidence" value="ECO:0007669"/>
    <property type="project" value="UniProtKB-SubCell"/>
</dbReference>
<dbReference type="OrthoDB" id="9909019at2759"/>
<keyword evidence="7" id="KW-0449">Lipoprotein</keyword>
<evidence type="ECO:0000256" key="11">
    <source>
        <dbReference type="SAM" id="MobiDB-lite"/>
    </source>
</evidence>
<dbReference type="EC" id="2.3.1.225" evidence="10"/>
<evidence type="ECO:0000256" key="1">
    <source>
        <dbReference type="ARBA" id="ARBA00004141"/>
    </source>
</evidence>
<dbReference type="AlphaFoldDB" id="A0A067MZA6"/>
<keyword evidence="14" id="KW-1185">Reference proteome</keyword>
<dbReference type="InterPro" id="IPR039859">
    <property type="entry name" value="PFA4/ZDH16/20/ERF2-like"/>
</dbReference>
<dbReference type="InParanoid" id="A0A067MZA6"/>
<evidence type="ECO:0000313" key="13">
    <source>
        <dbReference type="EMBL" id="KDQ20944.1"/>
    </source>
</evidence>
<dbReference type="HOGENOM" id="CLU_037348_0_0_1"/>
<keyword evidence="3 10" id="KW-0812">Transmembrane</keyword>
<evidence type="ECO:0000256" key="2">
    <source>
        <dbReference type="ARBA" id="ARBA00022679"/>
    </source>
</evidence>
<comment type="similarity">
    <text evidence="10">Belongs to the DHHC palmitoyltransferase family.</text>
</comment>
<evidence type="ECO:0000313" key="14">
    <source>
        <dbReference type="Proteomes" id="UP000027195"/>
    </source>
</evidence>
<evidence type="ECO:0000256" key="5">
    <source>
        <dbReference type="ARBA" id="ARBA00023136"/>
    </source>
</evidence>
<evidence type="ECO:0000256" key="7">
    <source>
        <dbReference type="ARBA" id="ARBA00023288"/>
    </source>
</evidence>
<feature type="region of interest" description="Disordered" evidence="11">
    <location>
        <begin position="304"/>
        <end position="332"/>
    </location>
</feature>
<evidence type="ECO:0000256" key="6">
    <source>
        <dbReference type="ARBA" id="ARBA00023139"/>
    </source>
</evidence>
<dbReference type="STRING" id="930990.A0A067MZA6"/>
<comment type="subcellular location">
    <subcellularLocation>
        <location evidence="1">Membrane</location>
        <topology evidence="1">Multi-pass membrane protein</topology>
    </subcellularLocation>
</comment>
<gene>
    <name evidence="13" type="ORF">BOTBODRAFT_151917</name>
</gene>
<dbReference type="Proteomes" id="UP000027195">
    <property type="component" value="Unassembled WGS sequence"/>
</dbReference>
<dbReference type="Pfam" id="PF01529">
    <property type="entry name" value="DHHC"/>
    <property type="match status" value="1"/>
</dbReference>
<evidence type="ECO:0000256" key="3">
    <source>
        <dbReference type="ARBA" id="ARBA00022692"/>
    </source>
</evidence>
<feature type="transmembrane region" description="Helical" evidence="10">
    <location>
        <begin position="250"/>
        <end position="272"/>
    </location>
</feature>
<evidence type="ECO:0000256" key="8">
    <source>
        <dbReference type="ARBA" id="ARBA00023315"/>
    </source>
</evidence>
<feature type="transmembrane region" description="Helical" evidence="10">
    <location>
        <begin position="71"/>
        <end position="97"/>
    </location>
</feature>
<name>A0A067MZA6_BOTB1</name>